<dbReference type="SMART" id="SM00220">
    <property type="entry name" value="S_TKc"/>
    <property type="match status" value="1"/>
</dbReference>
<keyword evidence="2" id="KW-0808">Transferase</keyword>
<dbReference type="InterPro" id="IPR017441">
    <property type="entry name" value="Protein_kinase_ATP_BS"/>
</dbReference>
<evidence type="ECO:0000256" key="1">
    <source>
        <dbReference type="ARBA" id="ARBA00012513"/>
    </source>
</evidence>
<evidence type="ECO:0000256" key="4">
    <source>
        <dbReference type="ARBA" id="ARBA00022777"/>
    </source>
</evidence>
<dbReference type="InterPro" id="IPR009784">
    <property type="entry name" value="DUF1349"/>
</dbReference>
<evidence type="ECO:0000313" key="10">
    <source>
        <dbReference type="Proteomes" id="UP000287171"/>
    </source>
</evidence>
<dbReference type="EMBL" id="BIFT01000002">
    <property type="protein sequence ID" value="GCE31356.1"/>
    <property type="molecule type" value="Genomic_DNA"/>
</dbReference>
<dbReference type="RefSeq" id="WP_126631332.1">
    <property type="nucleotide sequence ID" value="NZ_BIFT01000002.1"/>
</dbReference>
<comment type="caution">
    <text evidence="9">The sequence shown here is derived from an EMBL/GenBank/DDBJ whole genome shotgun (WGS) entry which is preliminary data.</text>
</comment>
<dbReference type="InterPro" id="IPR013320">
    <property type="entry name" value="ConA-like_dom_sf"/>
</dbReference>
<feature type="domain" description="Protein kinase" evidence="8">
    <location>
        <begin position="12"/>
        <end position="273"/>
    </location>
</feature>
<dbReference type="PROSITE" id="PS00107">
    <property type="entry name" value="PROTEIN_KINASE_ATP"/>
    <property type="match status" value="1"/>
</dbReference>
<keyword evidence="5 6" id="KW-0067">ATP-binding</keyword>
<feature type="compositionally biased region" description="Polar residues" evidence="7">
    <location>
        <begin position="308"/>
        <end position="319"/>
    </location>
</feature>
<gene>
    <name evidence="9" type="ORF">KDA_68400</name>
</gene>
<dbReference type="Pfam" id="PF07081">
    <property type="entry name" value="DUF1349"/>
    <property type="match status" value="1"/>
</dbReference>
<dbReference type="OrthoDB" id="883741at2"/>
<accession>A0A402BJ41</accession>
<feature type="region of interest" description="Disordered" evidence="7">
    <location>
        <begin position="291"/>
        <end position="319"/>
    </location>
</feature>
<dbReference type="PROSITE" id="PS50011">
    <property type="entry name" value="PROTEIN_KINASE_DOM"/>
    <property type="match status" value="1"/>
</dbReference>
<evidence type="ECO:0000313" key="9">
    <source>
        <dbReference type="EMBL" id="GCE31356.1"/>
    </source>
</evidence>
<organism evidence="9 10">
    <name type="scientific">Dictyobacter alpinus</name>
    <dbReference type="NCBI Taxonomy" id="2014873"/>
    <lineage>
        <taxon>Bacteria</taxon>
        <taxon>Bacillati</taxon>
        <taxon>Chloroflexota</taxon>
        <taxon>Ktedonobacteria</taxon>
        <taxon>Ktedonobacterales</taxon>
        <taxon>Dictyobacteraceae</taxon>
        <taxon>Dictyobacter</taxon>
    </lineage>
</organism>
<evidence type="ECO:0000256" key="5">
    <source>
        <dbReference type="ARBA" id="ARBA00022840"/>
    </source>
</evidence>
<dbReference type="Gene3D" id="2.60.120.200">
    <property type="match status" value="1"/>
</dbReference>
<dbReference type="InterPro" id="IPR011009">
    <property type="entry name" value="Kinase-like_dom_sf"/>
</dbReference>
<evidence type="ECO:0000256" key="2">
    <source>
        <dbReference type="ARBA" id="ARBA00022679"/>
    </source>
</evidence>
<dbReference type="Gene3D" id="3.30.200.20">
    <property type="entry name" value="Phosphorylase Kinase, domain 1"/>
    <property type="match status" value="1"/>
</dbReference>
<dbReference type="Pfam" id="PF00069">
    <property type="entry name" value="Pkinase"/>
    <property type="match status" value="1"/>
</dbReference>
<evidence type="ECO:0000256" key="6">
    <source>
        <dbReference type="PROSITE-ProRule" id="PRU10141"/>
    </source>
</evidence>
<dbReference type="GO" id="GO:0005524">
    <property type="term" value="F:ATP binding"/>
    <property type="evidence" value="ECO:0007669"/>
    <property type="project" value="UniProtKB-UniRule"/>
</dbReference>
<dbReference type="AlphaFoldDB" id="A0A402BJ41"/>
<dbReference type="SUPFAM" id="SSF56112">
    <property type="entry name" value="Protein kinase-like (PK-like)"/>
    <property type="match status" value="1"/>
</dbReference>
<dbReference type="PANTHER" id="PTHR43289">
    <property type="entry name" value="MITOGEN-ACTIVATED PROTEIN KINASE KINASE KINASE 20-RELATED"/>
    <property type="match status" value="1"/>
</dbReference>
<dbReference type="Proteomes" id="UP000287171">
    <property type="component" value="Unassembled WGS sequence"/>
</dbReference>
<dbReference type="InterPro" id="IPR008271">
    <property type="entry name" value="Ser/Thr_kinase_AS"/>
</dbReference>
<evidence type="ECO:0000256" key="3">
    <source>
        <dbReference type="ARBA" id="ARBA00022741"/>
    </source>
</evidence>
<reference evidence="10" key="1">
    <citation type="submission" date="2018-12" db="EMBL/GenBank/DDBJ databases">
        <title>Tengunoibacter tsumagoiensis gen. nov., sp. nov., Dictyobacter kobayashii sp. nov., D. alpinus sp. nov., and D. joshuensis sp. nov. and description of Dictyobacteraceae fam. nov. within the order Ktedonobacterales isolated from Tengu-no-mugimeshi.</title>
        <authorList>
            <person name="Wang C.M."/>
            <person name="Zheng Y."/>
            <person name="Sakai Y."/>
            <person name="Toyoda A."/>
            <person name="Minakuchi Y."/>
            <person name="Abe K."/>
            <person name="Yokota A."/>
            <person name="Yabe S."/>
        </authorList>
    </citation>
    <scope>NUCLEOTIDE SEQUENCE [LARGE SCALE GENOMIC DNA]</scope>
    <source>
        <strain evidence="10">Uno16</strain>
    </source>
</reference>
<evidence type="ECO:0000259" key="8">
    <source>
        <dbReference type="PROSITE" id="PS50011"/>
    </source>
</evidence>
<dbReference type="InterPro" id="IPR000719">
    <property type="entry name" value="Prot_kinase_dom"/>
</dbReference>
<proteinExistence type="predicted"/>
<keyword evidence="3 6" id="KW-0547">Nucleotide-binding</keyword>
<dbReference type="EC" id="2.7.11.1" evidence="1"/>
<dbReference type="SUPFAM" id="SSF49899">
    <property type="entry name" value="Concanavalin A-like lectins/glucanases"/>
    <property type="match status" value="1"/>
</dbReference>
<dbReference type="PROSITE" id="PS00108">
    <property type="entry name" value="PROTEIN_KINASE_ST"/>
    <property type="match status" value="1"/>
</dbReference>
<name>A0A402BJ41_9CHLR</name>
<evidence type="ECO:0000256" key="7">
    <source>
        <dbReference type="SAM" id="MobiDB-lite"/>
    </source>
</evidence>
<keyword evidence="4" id="KW-0418">Kinase</keyword>
<protein>
    <recommendedName>
        <fullName evidence="1">non-specific serine/threonine protein kinase</fullName>
        <ecNumber evidence="1">2.7.11.1</ecNumber>
    </recommendedName>
</protein>
<feature type="binding site" evidence="6">
    <location>
        <position position="41"/>
    </location>
    <ligand>
        <name>ATP</name>
        <dbReference type="ChEBI" id="CHEBI:30616"/>
    </ligand>
</feature>
<dbReference type="CDD" id="cd14014">
    <property type="entry name" value="STKc_PknB_like"/>
    <property type="match status" value="1"/>
</dbReference>
<dbReference type="PANTHER" id="PTHR43289:SF6">
    <property type="entry name" value="SERINE_THREONINE-PROTEIN KINASE NEKL-3"/>
    <property type="match status" value="1"/>
</dbReference>
<sequence>MPSWAGQQLGNYRLIRRIGRGGSGQVYLGEHIYLKTYAAIKLLLENDGEERQVESFKTAFLHEARKIASLKHPHILRVLEFGIEMSTPYLVMEYAAHGTLLDRHPRGTRVVLKQVVTYTKQIAQALHYAHQVRLIHRDVKPANVLLDEYDTLLLSDFGIATIAHRTSSMRTSPYAGTAAYMAPEQLRGKPVPASDQYALAIMIYEWLCGQLPYQGDLIMMGMQHLTAPIPSLRIHNKTLSPSIEAVVHQAMAKDPRQRFSSILEFALALEETSRAPQQSINDTILFQSVLSQPPSPPPSTKIAPPISQKQPVLSAKNSTSGSKFSRRAAIAGLVTVGLGAGITWEALKYFAVSPPDCGTAFSDDFQGNIHPGWTWVDPTNRSIYRITAPGTLSITAPTNADLNAQTNFQAPRLLQPIRGNFTLETLVEVAASPPLSFWEVGLVIWQDQDNFLRVGLNTRTFDFEQVANGVFRHNAPDALAGATIRTSQAELKILRSNDTFSAYYRLPEKTWQLINTTNIHLQNLQVGPLLVNIAESPFTAYYHYVRVTCN</sequence>
<dbReference type="GO" id="GO:0004674">
    <property type="term" value="F:protein serine/threonine kinase activity"/>
    <property type="evidence" value="ECO:0007669"/>
    <property type="project" value="UniProtKB-EC"/>
</dbReference>
<keyword evidence="10" id="KW-1185">Reference proteome</keyword>
<dbReference type="Gene3D" id="1.10.510.10">
    <property type="entry name" value="Transferase(Phosphotransferase) domain 1"/>
    <property type="match status" value="1"/>
</dbReference>